<dbReference type="InterPro" id="IPR029058">
    <property type="entry name" value="AB_hydrolase_fold"/>
</dbReference>
<dbReference type="InterPro" id="IPR050471">
    <property type="entry name" value="AB_hydrolase"/>
</dbReference>
<dbReference type="EMBL" id="JACHGN010000006">
    <property type="protein sequence ID" value="MBB5133596.1"/>
    <property type="molecule type" value="Genomic_DNA"/>
</dbReference>
<dbReference type="Proteomes" id="UP000578449">
    <property type="component" value="Unassembled WGS sequence"/>
</dbReference>
<evidence type="ECO:0000313" key="1">
    <source>
        <dbReference type="EMBL" id="MBB5133596.1"/>
    </source>
</evidence>
<gene>
    <name evidence="1" type="ORF">HNP84_003322</name>
</gene>
<protein>
    <submittedName>
        <fullName evidence="1">Pimeloyl-ACP methyl ester carboxylesterase</fullName>
    </submittedName>
</protein>
<accession>A0A840P500</accession>
<reference evidence="1 2" key="1">
    <citation type="submission" date="2020-08" db="EMBL/GenBank/DDBJ databases">
        <title>Genomic Encyclopedia of Type Strains, Phase IV (KMG-IV): sequencing the most valuable type-strain genomes for metagenomic binning, comparative biology and taxonomic classification.</title>
        <authorList>
            <person name="Goeker M."/>
        </authorList>
    </citation>
    <scope>NUCLEOTIDE SEQUENCE [LARGE SCALE GENOMIC DNA]</scope>
    <source>
        <strain evidence="1 2">DSM 45615</strain>
    </source>
</reference>
<comment type="caution">
    <text evidence="1">The sequence shown here is derived from an EMBL/GenBank/DDBJ whole genome shotgun (WGS) entry which is preliminary data.</text>
</comment>
<name>A0A840P500_9ACTN</name>
<dbReference type="AlphaFoldDB" id="A0A840P500"/>
<keyword evidence="2" id="KW-1185">Reference proteome</keyword>
<dbReference type="Gene3D" id="3.40.50.1820">
    <property type="entry name" value="alpha/beta hydrolase"/>
    <property type="match status" value="1"/>
</dbReference>
<dbReference type="PANTHER" id="PTHR43433:SF5">
    <property type="entry name" value="AB HYDROLASE-1 DOMAIN-CONTAINING PROTEIN"/>
    <property type="match status" value="1"/>
</dbReference>
<dbReference type="SUPFAM" id="SSF53474">
    <property type="entry name" value="alpha/beta-Hydrolases"/>
    <property type="match status" value="1"/>
</dbReference>
<sequence>MTYGIREPERTGRTAVSGGRHLGWAEWGPEDGAPVLFFSGAAMGRSLAFGADSLAPSARGGVAARGVRLIAVERPGIGVSDPDPARTLDGWAADVAAFAAARGLGPAAAPAVGFSQGAPFALACAAAGVVPAVAVVSGQDDLTHPAFATLLDPYLRGMLEAIAADPAGFAASFEPTADAEGLWKLIVSTSSDTDRAIYTDPAFEPRYRRCLDEGFAQGPAGYVRDLVLAMSPWPFAVEDIRVPVHLWYGGRDASTVHSPDHGATLAARIPTARHHLLPEAGGSLLWTHAAAILTGLLG</sequence>
<dbReference type="RefSeq" id="WP_185050547.1">
    <property type="nucleotide sequence ID" value="NZ_BAABIX010000001.1"/>
</dbReference>
<proteinExistence type="predicted"/>
<dbReference type="PANTHER" id="PTHR43433">
    <property type="entry name" value="HYDROLASE, ALPHA/BETA FOLD FAMILY PROTEIN"/>
    <property type="match status" value="1"/>
</dbReference>
<evidence type="ECO:0000313" key="2">
    <source>
        <dbReference type="Proteomes" id="UP000578449"/>
    </source>
</evidence>
<organism evidence="1 2">
    <name type="scientific">Thermocatellispora tengchongensis</name>
    <dbReference type="NCBI Taxonomy" id="1073253"/>
    <lineage>
        <taxon>Bacteria</taxon>
        <taxon>Bacillati</taxon>
        <taxon>Actinomycetota</taxon>
        <taxon>Actinomycetes</taxon>
        <taxon>Streptosporangiales</taxon>
        <taxon>Streptosporangiaceae</taxon>
        <taxon>Thermocatellispora</taxon>
    </lineage>
</organism>